<proteinExistence type="predicted"/>
<protein>
    <submittedName>
        <fullName evidence="1">Uncharacterized protein</fullName>
    </submittedName>
</protein>
<organism evidence="1 2">
    <name type="scientific">Hibiscus sabdariffa</name>
    <name type="common">roselle</name>
    <dbReference type="NCBI Taxonomy" id="183260"/>
    <lineage>
        <taxon>Eukaryota</taxon>
        <taxon>Viridiplantae</taxon>
        <taxon>Streptophyta</taxon>
        <taxon>Embryophyta</taxon>
        <taxon>Tracheophyta</taxon>
        <taxon>Spermatophyta</taxon>
        <taxon>Magnoliopsida</taxon>
        <taxon>eudicotyledons</taxon>
        <taxon>Gunneridae</taxon>
        <taxon>Pentapetalae</taxon>
        <taxon>rosids</taxon>
        <taxon>malvids</taxon>
        <taxon>Malvales</taxon>
        <taxon>Malvaceae</taxon>
        <taxon>Malvoideae</taxon>
        <taxon>Hibiscus</taxon>
    </lineage>
</organism>
<evidence type="ECO:0000313" key="1">
    <source>
        <dbReference type="EMBL" id="KAK9026408.1"/>
    </source>
</evidence>
<gene>
    <name evidence="1" type="ORF">V6N11_039248</name>
</gene>
<comment type="caution">
    <text evidence="1">The sequence shown here is derived from an EMBL/GenBank/DDBJ whole genome shotgun (WGS) entry which is preliminary data.</text>
</comment>
<dbReference type="EMBL" id="JBBPBN010000013">
    <property type="protein sequence ID" value="KAK9026408.1"/>
    <property type="molecule type" value="Genomic_DNA"/>
</dbReference>
<name>A0ABR2SN90_9ROSI</name>
<sequence>MRTEPRCSCAVIIGMLEMVDAQLEYQDAPDANDVGSDHMNLHPPQIDFVSGLIPVTVYRAHSPITCSSRK</sequence>
<evidence type="ECO:0000313" key="2">
    <source>
        <dbReference type="Proteomes" id="UP001396334"/>
    </source>
</evidence>
<accession>A0ABR2SN90</accession>
<reference evidence="1 2" key="1">
    <citation type="journal article" date="2024" name="G3 (Bethesda)">
        <title>Genome assembly of Hibiscus sabdariffa L. provides insights into metabolisms of medicinal natural products.</title>
        <authorList>
            <person name="Kim T."/>
        </authorList>
    </citation>
    <scope>NUCLEOTIDE SEQUENCE [LARGE SCALE GENOMIC DNA]</scope>
    <source>
        <strain evidence="1">TK-2024</strain>
        <tissue evidence="1">Old leaves</tissue>
    </source>
</reference>
<keyword evidence="2" id="KW-1185">Reference proteome</keyword>
<dbReference type="Proteomes" id="UP001396334">
    <property type="component" value="Unassembled WGS sequence"/>
</dbReference>